<gene>
    <name evidence="1" type="ORF">JFL75_00355</name>
</gene>
<organism evidence="1 2">
    <name type="scientific">Breznakiella homolactica</name>
    <dbReference type="NCBI Taxonomy" id="2798577"/>
    <lineage>
        <taxon>Bacteria</taxon>
        <taxon>Pseudomonadati</taxon>
        <taxon>Spirochaetota</taxon>
        <taxon>Spirochaetia</taxon>
        <taxon>Spirochaetales</taxon>
        <taxon>Breznakiellaceae</taxon>
        <taxon>Breznakiella</taxon>
    </lineage>
</organism>
<dbReference type="EMBL" id="CP067089">
    <property type="protein sequence ID" value="QQO09409.1"/>
    <property type="molecule type" value="Genomic_DNA"/>
</dbReference>
<dbReference type="Pfam" id="PF14070">
    <property type="entry name" value="YjfB_motility"/>
    <property type="match status" value="1"/>
</dbReference>
<dbReference type="KEGG" id="bhc:JFL75_00355"/>
<keyword evidence="2" id="KW-1185">Reference proteome</keyword>
<dbReference type="InterPro" id="IPR025906">
    <property type="entry name" value="YjfB_motility"/>
</dbReference>
<sequence>MDMAQDRLLEAAGLQVQKMALGDAKEQGAALMKLMDSASVITDPAMGNKIDILA</sequence>
<dbReference type="Proteomes" id="UP000595917">
    <property type="component" value="Chromosome"/>
</dbReference>
<dbReference type="AlphaFoldDB" id="A0A7T8B998"/>
<evidence type="ECO:0000313" key="1">
    <source>
        <dbReference type="EMBL" id="QQO09409.1"/>
    </source>
</evidence>
<proteinExistence type="predicted"/>
<reference evidence="1" key="1">
    <citation type="submission" date="2021-01" db="EMBL/GenBank/DDBJ databases">
        <title>Description of Breznakiella homolactica.</title>
        <authorList>
            <person name="Song Y."/>
            <person name="Brune A."/>
        </authorList>
    </citation>
    <scope>NUCLEOTIDE SEQUENCE</scope>
    <source>
        <strain evidence="1">RmG30</strain>
    </source>
</reference>
<name>A0A7T8B998_9SPIR</name>
<evidence type="ECO:0000313" key="2">
    <source>
        <dbReference type="Proteomes" id="UP000595917"/>
    </source>
</evidence>
<accession>A0A7T8B998</accession>
<protein>
    <submittedName>
        <fullName evidence="1">YjfB family protein</fullName>
    </submittedName>
</protein>